<protein>
    <recommendedName>
        <fullName evidence="1">NAD(P)-binding domain-containing protein</fullName>
    </recommendedName>
</protein>
<proteinExistence type="predicted"/>
<name>A0A830HY61_9CHLO</name>
<comment type="caution">
    <text evidence="2">The sequence shown here is derived from an EMBL/GenBank/DDBJ whole genome shotgun (WGS) entry which is preliminary data.</text>
</comment>
<keyword evidence="3" id="KW-1185">Reference proteome</keyword>
<dbReference type="InterPro" id="IPR044719">
    <property type="entry name" value="TIC62"/>
</dbReference>
<dbReference type="Pfam" id="PF13460">
    <property type="entry name" value="NAD_binding_10"/>
    <property type="match status" value="1"/>
</dbReference>
<dbReference type="Proteomes" id="UP000660262">
    <property type="component" value="Unassembled WGS sequence"/>
</dbReference>
<reference evidence="2" key="1">
    <citation type="submission" date="2020-10" db="EMBL/GenBank/DDBJ databases">
        <title>Unveiling of a novel bifunctional photoreceptor, Dualchrome1, isolated from a cosmopolitan green alga.</title>
        <authorList>
            <person name="Suzuki S."/>
            <person name="Kawachi M."/>
        </authorList>
    </citation>
    <scope>NUCLEOTIDE SEQUENCE</scope>
    <source>
        <strain evidence="2">NIES 2893</strain>
    </source>
</reference>
<dbReference type="OrthoDB" id="419598at2759"/>
<dbReference type="EMBL" id="BNJQ01000031">
    <property type="protein sequence ID" value="GHP10740.1"/>
    <property type="molecule type" value="Genomic_DNA"/>
</dbReference>
<dbReference type="SUPFAM" id="SSF51735">
    <property type="entry name" value="NAD(P)-binding Rossmann-fold domains"/>
    <property type="match status" value="1"/>
</dbReference>
<evidence type="ECO:0000313" key="2">
    <source>
        <dbReference type="EMBL" id="GHP10740.1"/>
    </source>
</evidence>
<dbReference type="PANTHER" id="PTHR47285:SF1">
    <property type="entry name" value="PROTEIN TIC 62, CHLOROPLASTIC"/>
    <property type="match status" value="1"/>
</dbReference>
<dbReference type="PANTHER" id="PTHR47285">
    <property type="entry name" value="PROTEIN TIC 62, CHLOROPLASTIC"/>
    <property type="match status" value="1"/>
</dbReference>
<organism evidence="2 3">
    <name type="scientific">Pycnococcus provasolii</name>
    <dbReference type="NCBI Taxonomy" id="41880"/>
    <lineage>
        <taxon>Eukaryota</taxon>
        <taxon>Viridiplantae</taxon>
        <taxon>Chlorophyta</taxon>
        <taxon>Pseudoscourfieldiophyceae</taxon>
        <taxon>Pseudoscourfieldiales</taxon>
        <taxon>Pycnococcaceae</taxon>
        <taxon>Pycnococcus</taxon>
    </lineage>
</organism>
<dbReference type="SUPFAM" id="SSF103511">
    <property type="entry name" value="Chlorophyll a-b binding protein"/>
    <property type="match status" value="1"/>
</dbReference>
<dbReference type="InterPro" id="IPR036291">
    <property type="entry name" value="NAD(P)-bd_dom_sf"/>
</dbReference>
<gene>
    <name evidence="2" type="ORF">PPROV_000947100</name>
</gene>
<feature type="domain" description="NAD(P)-binding" evidence="1">
    <location>
        <begin position="46"/>
        <end position="206"/>
    </location>
</feature>
<sequence>MRVVRLLSQNSDLDVVCAGRSVDAMRNAVDNDEGVASQNVAPADANTISYVAVDVVGDSHAHIAEQIKARNVDVVISCIGAPESKPLDISAPSAIDGDGNVKLVEAAVSAGNVSKFVMVSSLGTGRFGMPASALNLFWGCLTHKRRAELALEQSDLDFTIVRPGGMERPTDDHDDDHAIRVRPADSTFGGTVSRLQVARLVSDIVALPAESERVGKRKVLEVIAEANAPRVPAEALLEPIPSVPRTAGAGNTAEEMDAKYVYKSSDDNALLPFIDAMAPWSGAGPELANGRAAMVGALALLFSEFANRTTAVLPNALAHPLLPLAVALSVSAATMPPLMKGATPGYPGIEAGAAAERLNGRLAMAAMAVAVWVELVGVGIGAHDGGVVAWAETFLHSTGN</sequence>
<accession>A0A830HY61</accession>
<evidence type="ECO:0000313" key="3">
    <source>
        <dbReference type="Proteomes" id="UP000660262"/>
    </source>
</evidence>
<evidence type="ECO:0000259" key="1">
    <source>
        <dbReference type="Pfam" id="PF13460"/>
    </source>
</evidence>
<dbReference type="Gene3D" id="3.40.50.720">
    <property type="entry name" value="NAD(P)-binding Rossmann-like Domain"/>
    <property type="match status" value="1"/>
</dbReference>
<dbReference type="InterPro" id="IPR016040">
    <property type="entry name" value="NAD(P)-bd_dom"/>
</dbReference>
<dbReference type="AlphaFoldDB" id="A0A830HY61"/>